<organism evidence="2 3">
    <name type="scientific">Pectobacterium phage vB_PcaM_CBB</name>
    <dbReference type="NCBI Taxonomy" id="2772511"/>
    <lineage>
        <taxon>Viruses</taxon>
        <taxon>Duplodnaviria</taxon>
        <taxon>Heunggongvirae</taxon>
        <taxon>Uroviricota</taxon>
        <taxon>Caudoviricetes</taxon>
        <taxon>Mimasvirus</taxon>
        <taxon>Mimasvirus CBB</taxon>
    </lineage>
</organism>
<feature type="transmembrane region" description="Helical" evidence="1">
    <location>
        <begin position="93"/>
        <end position="119"/>
    </location>
</feature>
<keyword evidence="1" id="KW-1133">Transmembrane helix</keyword>
<dbReference type="Proteomes" id="UP000223891">
    <property type="component" value="Segment"/>
</dbReference>
<gene>
    <name evidence="2" type="ORF">CBB_501</name>
</gene>
<sequence>MKRSTFLGITLALIAVEIAYTTASLNETYQFMNGVLQNKYYALFAISYIGFVLFSGWFFTFSVPTLEYKRQVHGYFEEVFGQEKYSFLYTYHFLAFAVATFYLSAWPYFIMSTVMWLFWTWVRSKQNEYAEEYELERKKEEAKHKPTVVLDRTDLL</sequence>
<name>A0A1L2CVL7_9CAUD</name>
<keyword evidence="3" id="KW-1185">Reference proteome</keyword>
<reference evidence="3" key="1">
    <citation type="submission" date="2016-01" db="EMBL/GenBank/DDBJ databases">
        <title>Isolation and Characterization of Enterobacteria phage CBB.</title>
        <authorList>
            <person name="Buttimer C.T.H."/>
            <person name="Hendrix H."/>
            <person name="Alexandre H."/>
            <person name="O'Mahony J."/>
            <person name="Lavigne R."/>
            <person name="Coffey A."/>
        </authorList>
    </citation>
    <scope>NUCLEOTIDE SEQUENCE [LARGE SCALE GENOMIC DNA]</scope>
</reference>
<keyword evidence="1" id="KW-0472">Membrane</keyword>
<evidence type="ECO:0000256" key="1">
    <source>
        <dbReference type="SAM" id="Phobius"/>
    </source>
</evidence>
<protein>
    <submittedName>
        <fullName evidence="2">Putative membrane protein</fullName>
    </submittedName>
</protein>
<keyword evidence="1" id="KW-0812">Transmembrane</keyword>
<evidence type="ECO:0000313" key="2">
    <source>
        <dbReference type="EMBL" id="AMM44064.1"/>
    </source>
</evidence>
<evidence type="ECO:0000313" key="3">
    <source>
        <dbReference type="Proteomes" id="UP000223891"/>
    </source>
</evidence>
<dbReference type="EMBL" id="KU574722">
    <property type="protein sequence ID" value="AMM44064.1"/>
    <property type="molecule type" value="Genomic_DNA"/>
</dbReference>
<proteinExistence type="predicted"/>
<feature type="transmembrane region" description="Helical" evidence="1">
    <location>
        <begin position="40"/>
        <end position="61"/>
    </location>
</feature>
<accession>A0A1L2CVL7</accession>